<name>A0A9W6X5F7_9STRA</name>
<keyword evidence="2" id="KW-1185">Reference proteome</keyword>
<protein>
    <submittedName>
        <fullName evidence="1">Unnamed protein product</fullName>
    </submittedName>
</protein>
<dbReference type="Proteomes" id="UP001165083">
    <property type="component" value="Unassembled WGS sequence"/>
</dbReference>
<dbReference type="EMBL" id="BSXW01000941">
    <property type="protein sequence ID" value="GMF31900.1"/>
    <property type="molecule type" value="Genomic_DNA"/>
</dbReference>
<evidence type="ECO:0000313" key="2">
    <source>
        <dbReference type="Proteomes" id="UP001165083"/>
    </source>
</evidence>
<sequence length="167" mass="17997">MLSMLDFYKSATCDATYAEFSTDVDKRRNVTSSVGTFRSNARRYNGASNTIESVIDVDAASNGGQVLQSDVGGQFGIAKPVADDGSLAGVDLSHVAEDGSTTLHSAPVSGLSREGDDNVERRLAVPTKWQVMLPLRTWTQRNMQVGCGGVLDAIERGVRALRYPQRL</sequence>
<comment type="caution">
    <text evidence="1">The sequence shown here is derived from an EMBL/GenBank/DDBJ whole genome shotgun (WGS) entry which is preliminary data.</text>
</comment>
<gene>
    <name evidence="1" type="ORF">Plil01_001364400</name>
</gene>
<proteinExistence type="predicted"/>
<dbReference type="AlphaFoldDB" id="A0A9W6X5F7"/>
<evidence type="ECO:0000313" key="1">
    <source>
        <dbReference type="EMBL" id="GMF31900.1"/>
    </source>
</evidence>
<organism evidence="1 2">
    <name type="scientific">Phytophthora lilii</name>
    <dbReference type="NCBI Taxonomy" id="2077276"/>
    <lineage>
        <taxon>Eukaryota</taxon>
        <taxon>Sar</taxon>
        <taxon>Stramenopiles</taxon>
        <taxon>Oomycota</taxon>
        <taxon>Peronosporomycetes</taxon>
        <taxon>Peronosporales</taxon>
        <taxon>Peronosporaceae</taxon>
        <taxon>Phytophthora</taxon>
    </lineage>
</organism>
<reference evidence="1" key="1">
    <citation type="submission" date="2023-04" db="EMBL/GenBank/DDBJ databases">
        <title>Phytophthora lilii NBRC 32176.</title>
        <authorList>
            <person name="Ichikawa N."/>
            <person name="Sato H."/>
            <person name="Tonouchi N."/>
        </authorList>
    </citation>
    <scope>NUCLEOTIDE SEQUENCE</scope>
    <source>
        <strain evidence="1">NBRC 32176</strain>
    </source>
</reference>
<accession>A0A9W6X5F7</accession>